<dbReference type="AlphaFoldDB" id="A0A7G1NW69"/>
<organism evidence="1 2">
    <name type="scientific">Streptomyces aurantiacus</name>
    <dbReference type="NCBI Taxonomy" id="47760"/>
    <lineage>
        <taxon>Bacteria</taxon>
        <taxon>Bacillati</taxon>
        <taxon>Actinomycetota</taxon>
        <taxon>Actinomycetes</taxon>
        <taxon>Kitasatosporales</taxon>
        <taxon>Streptomycetaceae</taxon>
        <taxon>Streptomyces</taxon>
        <taxon>Streptomyces aurantiacus group</taxon>
    </lineage>
</organism>
<evidence type="ECO:0000313" key="1">
    <source>
        <dbReference type="EMBL" id="BCL25145.1"/>
    </source>
</evidence>
<proteinExistence type="predicted"/>
<evidence type="ECO:0000313" key="2">
    <source>
        <dbReference type="Proteomes" id="UP000516444"/>
    </source>
</evidence>
<gene>
    <name evidence="1" type="ORF">GCM10017557_00040</name>
</gene>
<dbReference type="KEGG" id="sgm:GCM10017557_00040"/>
<dbReference type="Proteomes" id="UP000516444">
    <property type="component" value="Chromosome"/>
</dbReference>
<sequence>MRYDNGRYLDRLYKQSPAARRRSHATMADPREWAPTWSSEISEAMGRRIPAALIPGRGGSWCPAVKAIGERDGIGKPARALRAGMAGMPGQPWPGSCPDDEWALRGHFRSRRHPP</sequence>
<reference evidence="1 2" key="1">
    <citation type="journal article" date="2014" name="Int. J. Syst. Evol. Microbiol.">
        <title>Complete genome sequence of Corynebacterium casei LMG S-19264T (=DSM 44701T), isolated from a smear-ripened cheese.</title>
        <authorList>
            <consortium name="US DOE Joint Genome Institute (JGI-PGF)"/>
            <person name="Walter F."/>
            <person name="Albersmeier A."/>
            <person name="Kalinowski J."/>
            <person name="Ruckert C."/>
        </authorList>
    </citation>
    <scope>NUCLEOTIDE SEQUENCE [LARGE SCALE GENOMIC DNA]</scope>
    <source>
        <strain evidence="1 2">JCM 4677</strain>
    </source>
</reference>
<keyword evidence="2" id="KW-1185">Reference proteome</keyword>
<dbReference type="EMBL" id="AP023440">
    <property type="protein sequence ID" value="BCL25145.1"/>
    <property type="molecule type" value="Genomic_DNA"/>
</dbReference>
<name>A0A7G1NW69_9ACTN</name>
<protein>
    <submittedName>
        <fullName evidence="1">Uncharacterized protein</fullName>
    </submittedName>
</protein>
<accession>A0A7G1NW69</accession>